<protein>
    <submittedName>
        <fullName evidence="7">LemA protein</fullName>
    </submittedName>
</protein>
<dbReference type="Gene3D" id="1.20.1440.20">
    <property type="entry name" value="LemA-like domain"/>
    <property type="match status" value="1"/>
</dbReference>
<dbReference type="PANTHER" id="PTHR34478">
    <property type="entry name" value="PROTEIN LEMA"/>
    <property type="match status" value="1"/>
</dbReference>
<reference evidence="7 8" key="1">
    <citation type="submission" date="2019-02" db="EMBL/GenBank/DDBJ databases">
        <title>Genomic Encyclopedia of Type Strains, Phase IV (KMG-IV): sequencing the most valuable type-strain genomes for metagenomic binning, comparative biology and taxonomic classification.</title>
        <authorList>
            <person name="Goeker M."/>
        </authorList>
    </citation>
    <scope>NUCLEOTIDE SEQUENCE [LARGE SCALE GENOMIC DNA]</scope>
    <source>
        <strain evidence="7 8">DSM 105135</strain>
    </source>
</reference>
<comment type="similarity">
    <text evidence="2">Belongs to the LemA family.</text>
</comment>
<keyword evidence="3 6" id="KW-0812">Transmembrane</keyword>
<evidence type="ECO:0000256" key="6">
    <source>
        <dbReference type="SAM" id="Phobius"/>
    </source>
</evidence>
<evidence type="ECO:0000256" key="1">
    <source>
        <dbReference type="ARBA" id="ARBA00004167"/>
    </source>
</evidence>
<proteinExistence type="inferred from homology"/>
<feature type="transmembrane region" description="Helical" evidence="6">
    <location>
        <begin position="6"/>
        <end position="25"/>
    </location>
</feature>
<dbReference type="Pfam" id="PF04011">
    <property type="entry name" value="LemA"/>
    <property type="match status" value="1"/>
</dbReference>
<comment type="caution">
    <text evidence="7">The sequence shown here is derived from an EMBL/GenBank/DDBJ whole genome shotgun (WGS) entry which is preliminary data.</text>
</comment>
<keyword evidence="5 6" id="KW-0472">Membrane</keyword>
<name>A0A4Q7YI97_9GAMM</name>
<evidence type="ECO:0000313" key="8">
    <source>
        <dbReference type="Proteomes" id="UP000292423"/>
    </source>
</evidence>
<sequence>MTSTVVYLAILAVAAFYGVNVYNALVSLRNQYSNAFAQIDVQLQRRYELIPNLVEAAKAYLSHEKDTLSAVIAARNQAAGLEKALAGNAGNADAMAKFAQAEGVLNGALGRLLAVSESYPDLKADATIADLMEELKSTENRVGFARQAFNDAVMAYNIRREQFPDNVVAGLCAFHRASLLEIPNVEAREPVRIRMT</sequence>
<dbReference type="PANTHER" id="PTHR34478:SF1">
    <property type="entry name" value="PROTEIN LEMA"/>
    <property type="match status" value="1"/>
</dbReference>
<accession>A0A4Q7YI97</accession>
<organism evidence="7 8">
    <name type="scientific">Fluviicoccus keumensis</name>
    <dbReference type="NCBI Taxonomy" id="1435465"/>
    <lineage>
        <taxon>Bacteria</taxon>
        <taxon>Pseudomonadati</taxon>
        <taxon>Pseudomonadota</taxon>
        <taxon>Gammaproteobacteria</taxon>
        <taxon>Moraxellales</taxon>
        <taxon>Moraxellaceae</taxon>
        <taxon>Fluviicoccus</taxon>
    </lineage>
</organism>
<dbReference type="SUPFAM" id="SSF140478">
    <property type="entry name" value="LemA-like"/>
    <property type="match status" value="1"/>
</dbReference>
<comment type="subcellular location">
    <subcellularLocation>
        <location evidence="1">Membrane</location>
        <topology evidence="1">Single-pass membrane protein</topology>
    </subcellularLocation>
</comment>
<evidence type="ECO:0000313" key="7">
    <source>
        <dbReference type="EMBL" id="RZU36848.1"/>
    </source>
</evidence>
<dbReference type="RefSeq" id="WP_130415391.1">
    <property type="nucleotide sequence ID" value="NZ_SHKX01000016.1"/>
</dbReference>
<dbReference type="OrthoDB" id="9804152at2"/>
<dbReference type="InterPro" id="IPR023353">
    <property type="entry name" value="LemA-like_dom_sf"/>
</dbReference>
<keyword evidence="8" id="KW-1185">Reference proteome</keyword>
<gene>
    <name evidence="7" type="ORF">EV700_3061</name>
</gene>
<dbReference type="GO" id="GO:0016020">
    <property type="term" value="C:membrane"/>
    <property type="evidence" value="ECO:0007669"/>
    <property type="project" value="UniProtKB-SubCell"/>
</dbReference>
<dbReference type="AlphaFoldDB" id="A0A4Q7YI97"/>
<evidence type="ECO:0000256" key="2">
    <source>
        <dbReference type="ARBA" id="ARBA00008854"/>
    </source>
</evidence>
<evidence type="ECO:0000256" key="4">
    <source>
        <dbReference type="ARBA" id="ARBA00022989"/>
    </source>
</evidence>
<dbReference type="InterPro" id="IPR007156">
    <property type="entry name" value="MamQ_LemA"/>
</dbReference>
<evidence type="ECO:0000256" key="5">
    <source>
        <dbReference type="ARBA" id="ARBA00023136"/>
    </source>
</evidence>
<evidence type="ECO:0000256" key="3">
    <source>
        <dbReference type="ARBA" id="ARBA00022692"/>
    </source>
</evidence>
<dbReference type="EMBL" id="SHKX01000016">
    <property type="protein sequence ID" value="RZU36848.1"/>
    <property type="molecule type" value="Genomic_DNA"/>
</dbReference>
<keyword evidence="4 6" id="KW-1133">Transmembrane helix</keyword>
<dbReference type="Proteomes" id="UP000292423">
    <property type="component" value="Unassembled WGS sequence"/>
</dbReference>